<keyword evidence="1" id="KW-0812">Transmembrane</keyword>
<keyword evidence="1" id="KW-1133">Transmembrane helix</keyword>
<evidence type="ECO:0000313" key="2">
    <source>
        <dbReference type="EMBL" id="MCG2460695.1"/>
    </source>
</evidence>
<gene>
    <name evidence="2" type="ORF">K8352_08045</name>
</gene>
<evidence type="ECO:0000313" key="3">
    <source>
        <dbReference type="Proteomes" id="UP001200642"/>
    </source>
</evidence>
<feature type="transmembrane region" description="Helical" evidence="1">
    <location>
        <begin position="122"/>
        <end position="145"/>
    </location>
</feature>
<comment type="caution">
    <text evidence="2">The sequence shown here is derived from an EMBL/GenBank/DDBJ whole genome shotgun (WGS) entry which is preliminary data.</text>
</comment>
<reference evidence="2" key="1">
    <citation type="submission" date="2023-02" db="EMBL/GenBank/DDBJ databases">
        <title>Genome of Flavobacteriaceae gen. nov. sp. strain F89.</title>
        <authorList>
            <person name="Wang Y."/>
        </authorList>
    </citation>
    <scope>NUCLEOTIDE SEQUENCE</scope>
    <source>
        <strain evidence="2">F89</strain>
    </source>
</reference>
<feature type="transmembrane region" description="Helical" evidence="1">
    <location>
        <begin position="46"/>
        <end position="71"/>
    </location>
</feature>
<sequence length="147" mass="16355">MKTTVKYPLALASVFLWIGFVGAISFMEAWIKFRAPGITMSLGLGIGRLVFGALNIVEWVLAILVLVDLTMSKSGIFTSKNTWYFIPLIFLALQTIWLLPILDARAGVYIKTEGVGMPASYLHFYYVGMEIVKIVCLLIFGVKLLKS</sequence>
<dbReference type="EMBL" id="JAIRBC010000010">
    <property type="protein sequence ID" value="MCG2460695.1"/>
    <property type="molecule type" value="Genomic_DNA"/>
</dbReference>
<dbReference type="AlphaFoldDB" id="A0AAE3JN89"/>
<name>A0AAE3JN89_9FLAO</name>
<dbReference type="RefSeq" id="WP_317901845.1">
    <property type="nucleotide sequence ID" value="NZ_JAIRBC010000010.1"/>
</dbReference>
<feature type="transmembrane region" description="Helical" evidence="1">
    <location>
        <begin position="83"/>
        <end position="102"/>
    </location>
</feature>
<proteinExistence type="predicted"/>
<keyword evidence="1" id="KW-0472">Membrane</keyword>
<protein>
    <recommendedName>
        <fullName evidence="4">DUF4149 domain-containing protein</fullName>
    </recommendedName>
</protein>
<accession>A0AAE3JN89</accession>
<evidence type="ECO:0008006" key="4">
    <source>
        <dbReference type="Google" id="ProtNLM"/>
    </source>
</evidence>
<evidence type="ECO:0000256" key="1">
    <source>
        <dbReference type="SAM" id="Phobius"/>
    </source>
</evidence>
<feature type="transmembrane region" description="Helical" evidence="1">
    <location>
        <begin position="7"/>
        <end position="26"/>
    </location>
</feature>
<dbReference type="Proteomes" id="UP001200642">
    <property type="component" value="Unassembled WGS sequence"/>
</dbReference>
<keyword evidence="3" id="KW-1185">Reference proteome</keyword>
<organism evidence="2 3">
    <name type="scientific">Cerina litoralis</name>
    <dbReference type="NCBI Taxonomy" id="2874477"/>
    <lineage>
        <taxon>Bacteria</taxon>
        <taxon>Pseudomonadati</taxon>
        <taxon>Bacteroidota</taxon>
        <taxon>Flavobacteriia</taxon>
        <taxon>Flavobacteriales</taxon>
        <taxon>Flavobacteriaceae</taxon>
        <taxon>Cerina</taxon>
    </lineage>
</organism>